<reference evidence="1" key="1">
    <citation type="submission" date="2021-09" db="EMBL/GenBank/DDBJ databases">
        <authorList>
            <person name="Martin H S."/>
        </authorList>
    </citation>
    <scope>NUCLEOTIDE SEQUENCE</scope>
</reference>
<protein>
    <submittedName>
        <fullName evidence="1">(African queen) hypothetical protein</fullName>
    </submittedName>
</protein>
<comment type="caution">
    <text evidence="1">The sequence shown here is derived from an EMBL/GenBank/DDBJ whole genome shotgun (WGS) entry which is preliminary data.</text>
</comment>
<accession>A0A8J2QKH0</accession>
<dbReference type="Proteomes" id="UP000789524">
    <property type="component" value="Unassembled WGS sequence"/>
</dbReference>
<dbReference type="EMBL" id="CAKASE010000050">
    <property type="protein sequence ID" value="CAG9564375.1"/>
    <property type="molecule type" value="Genomic_DNA"/>
</dbReference>
<proteinExistence type="predicted"/>
<dbReference type="AlphaFoldDB" id="A0A8J2QKH0"/>
<name>A0A8J2QKH0_9NEOP</name>
<sequence>MRSVREFTLRTLGTFDSVIDEASARGEGEADRFNSVGTSSELVMKLSGREGHGFASRYGFVSMLPFL</sequence>
<evidence type="ECO:0000313" key="1">
    <source>
        <dbReference type="EMBL" id="CAG9564375.1"/>
    </source>
</evidence>
<keyword evidence="2" id="KW-1185">Reference proteome</keyword>
<organism evidence="1 2">
    <name type="scientific">Danaus chrysippus</name>
    <name type="common">African queen</name>
    <dbReference type="NCBI Taxonomy" id="151541"/>
    <lineage>
        <taxon>Eukaryota</taxon>
        <taxon>Metazoa</taxon>
        <taxon>Ecdysozoa</taxon>
        <taxon>Arthropoda</taxon>
        <taxon>Hexapoda</taxon>
        <taxon>Insecta</taxon>
        <taxon>Pterygota</taxon>
        <taxon>Neoptera</taxon>
        <taxon>Endopterygota</taxon>
        <taxon>Lepidoptera</taxon>
        <taxon>Glossata</taxon>
        <taxon>Ditrysia</taxon>
        <taxon>Papilionoidea</taxon>
        <taxon>Nymphalidae</taxon>
        <taxon>Danainae</taxon>
        <taxon>Danaini</taxon>
        <taxon>Danaina</taxon>
        <taxon>Danaus</taxon>
        <taxon>Anosia</taxon>
    </lineage>
</organism>
<gene>
    <name evidence="1" type="ORF">DCHRY22_LOCUS5378</name>
</gene>
<evidence type="ECO:0000313" key="2">
    <source>
        <dbReference type="Proteomes" id="UP000789524"/>
    </source>
</evidence>